<dbReference type="InterPro" id="IPR052178">
    <property type="entry name" value="Sec_Metab_Biosynth_SDR"/>
</dbReference>
<evidence type="ECO:0000256" key="3">
    <source>
        <dbReference type="ARBA" id="ARBA00023002"/>
    </source>
</evidence>
<comment type="similarity">
    <text evidence="1">Belongs to the short-chain dehydrogenases/reductases (SDR) family.</text>
</comment>
<dbReference type="PRINTS" id="PR00081">
    <property type="entry name" value="GDHRDH"/>
</dbReference>
<evidence type="ECO:0000313" key="5">
    <source>
        <dbReference type="EMBL" id="CCX10461.1"/>
    </source>
</evidence>
<dbReference type="EMBL" id="HF935543">
    <property type="protein sequence ID" value="CCX10461.1"/>
    <property type="molecule type" value="Genomic_DNA"/>
</dbReference>
<dbReference type="SUPFAM" id="SSF51735">
    <property type="entry name" value="NAD(P)-binding Rossmann-fold domains"/>
    <property type="match status" value="1"/>
</dbReference>
<evidence type="ECO:0000256" key="2">
    <source>
        <dbReference type="ARBA" id="ARBA00022857"/>
    </source>
</evidence>
<dbReference type="PANTHER" id="PTHR43618">
    <property type="entry name" value="7-ALPHA-HYDROXYSTEROID DEHYDROGENASE"/>
    <property type="match status" value="1"/>
</dbReference>
<dbReference type="InterPro" id="IPR036291">
    <property type="entry name" value="NAD(P)-bd_dom_sf"/>
</dbReference>
<dbReference type="eggNOG" id="KOG0725">
    <property type="taxonomic scope" value="Eukaryota"/>
</dbReference>
<proteinExistence type="inferred from homology"/>
<keyword evidence="2" id="KW-0521">NADP</keyword>
<dbReference type="InterPro" id="IPR020904">
    <property type="entry name" value="Sc_DH/Rdtase_CS"/>
</dbReference>
<reference evidence="5 6" key="1">
    <citation type="journal article" date="2013" name="PLoS Genet.">
        <title>The genome and development-dependent transcriptomes of Pyronema confluens: a window into fungal evolution.</title>
        <authorList>
            <person name="Traeger S."/>
            <person name="Altegoer F."/>
            <person name="Freitag M."/>
            <person name="Gabaldon T."/>
            <person name="Kempken F."/>
            <person name="Kumar A."/>
            <person name="Marcet-Houben M."/>
            <person name="Poggeler S."/>
            <person name="Stajich J.E."/>
            <person name="Nowrousian M."/>
        </authorList>
    </citation>
    <scope>NUCLEOTIDE SEQUENCE [LARGE SCALE GENOMIC DNA]</scope>
    <source>
        <strain evidence="6">CBS 100304</strain>
        <tissue evidence="5">Vegetative mycelium</tissue>
    </source>
</reference>
<dbReference type="PROSITE" id="PS00061">
    <property type="entry name" value="ADH_SHORT"/>
    <property type="match status" value="1"/>
</dbReference>
<organism evidence="5 6">
    <name type="scientific">Pyronema omphalodes (strain CBS 100304)</name>
    <name type="common">Pyronema confluens</name>
    <dbReference type="NCBI Taxonomy" id="1076935"/>
    <lineage>
        <taxon>Eukaryota</taxon>
        <taxon>Fungi</taxon>
        <taxon>Dikarya</taxon>
        <taxon>Ascomycota</taxon>
        <taxon>Pezizomycotina</taxon>
        <taxon>Pezizomycetes</taxon>
        <taxon>Pezizales</taxon>
        <taxon>Pyronemataceae</taxon>
        <taxon>Pyronema</taxon>
    </lineage>
</organism>
<name>U4L2C8_PYROM</name>
<dbReference type="Proteomes" id="UP000018144">
    <property type="component" value="Unassembled WGS sequence"/>
</dbReference>
<dbReference type="Pfam" id="PF13561">
    <property type="entry name" value="adh_short_C2"/>
    <property type="match status" value="1"/>
</dbReference>
<feature type="region of interest" description="Disordered" evidence="4">
    <location>
        <begin position="1"/>
        <end position="28"/>
    </location>
</feature>
<protein>
    <submittedName>
        <fullName evidence="5">Similar to Granaticin polyketide synthase putative ketoacyl reductase 2 acc. no. P16543</fullName>
    </submittedName>
</protein>
<dbReference type="Gene3D" id="3.40.50.720">
    <property type="entry name" value="NAD(P)-binding Rossmann-like Domain"/>
    <property type="match status" value="1"/>
</dbReference>
<evidence type="ECO:0000256" key="1">
    <source>
        <dbReference type="ARBA" id="ARBA00006484"/>
    </source>
</evidence>
<sequence length="288" mass="30619">MQQLPISPARTELKDHPTPHRHVISNPPTFSSHKMYTLTNRNVLITGGSRGLGAVTAERFAKEGCNIAINYLNSSTAAEELAKRLTETYGVKCVTIQADMALEEDCHRLVKDTLSPTTGLGGLDILIHNAGWTKIGTFSDIASLTGPEWDKCMAVNCKAALFLMQSSLSTFNSNPNGGVVLMTSSCAATNCGGSSMAYSVSKAAGLHLMKCLAATQGPKIRVNAIQPGLLMTEWGRGFGEEKIKKATEKTKLGTLGSLEDCAEGYVYLAKADTVTGASLKIDGGAHEH</sequence>
<evidence type="ECO:0000313" key="6">
    <source>
        <dbReference type="Proteomes" id="UP000018144"/>
    </source>
</evidence>
<dbReference type="GO" id="GO:0016491">
    <property type="term" value="F:oxidoreductase activity"/>
    <property type="evidence" value="ECO:0007669"/>
    <property type="project" value="UniProtKB-KW"/>
</dbReference>
<accession>U4L2C8</accession>
<gene>
    <name evidence="5" type="ORF">PCON_10055</name>
</gene>
<dbReference type="InterPro" id="IPR002347">
    <property type="entry name" value="SDR_fam"/>
</dbReference>
<dbReference type="OMA" id="WGQRFPP"/>
<dbReference type="CDD" id="cd05233">
    <property type="entry name" value="SDR_c"/>
    <property type="match status" value="1"/>
</dbReference>
<keyword evidence="6" id="KW-1185">Reference proteome</keyword>
<keyword evidence="3" id="KW-0560">Oxidoreductase</keyword>
<dbReference type="PANTHER" id="PTHR43618:SF2">
    <property type="entry name" value="CHAIN DEHYDROGENASE, PUTATIVE (AFU_ORTHOLOGUE AFUA_6G06930)-RELATED"/>
    <property type="match status" value="1"/>
</dbReference>
<evidence type="ECO:0000256" key="4">
    <source>
        <dbReference type="SAM" id="MobiDB-lite"/>
    </source>
</evidence>
<dbReference type="OrthoDB" id="37659at2759"/>
<dbReference type="FunFam" id="3.40.50.720:FF:000084">
    <property type="entry name" value="Short-chain dehydrogenase reductase"/>
    <property type="match status" value="1"/>
</dbReference>
<dbReference type="AlphaFoldDB" id="U4L2C8"/>
<dbReference type="STRING" id="1076935.U4L2C8"/>